<name>A0A1I4Z7D3_9ACTN</name>
<sequence>MPYHHQNIIQKFGSDGNLERTWVLPRAVDEPLRPHVMMSDDGNIMMGWVVTEEIAPILQPWVDEPIDLASGEWHISCDGYWD</sequence>
<accession>A0A1I4Z7D3</accession>
<dbReference type="OrthoDB" id="3396405at2"/>
<dbReference type="RefSeq" id="WP_021597438.1">
    <property type="nucleotide sequence ID" value="NZ_CP083237.1"/>
</dbReference>
<gene>
    <name evidence="1" type="ORF">SAMN04489713_10273</name>
</gene>
<organism evidence="1 2">
    <name type="scientific">Actinomadura madurae</name>
    <dbReference type="NCBI Taxonomy" id="1993"/>
    <lineage>
        <taxon>Bacteria</taxon>
        <taxon>Bacillati</taxon>
        <taxon>Actinomycetota</taxon>
        <taxon>Actinomycetes</taxon>
        <taxon>Streptosporangiales</taxon>
        <taxon>Thermomonosporaceae</taxon>
        <taxon>Actinomadura</taxon>
    </lineage>
</organism>
<protein>
    <submittedName>
        <fullName evidence="1">Uncharacterized protein</fullName>
    </submittedName>
</protein>
<reference evidence="1 2" key="1">
    <citation type="submission" date="2016-10" db="EMBL/GenBank/DDBJ databases">
        <authorList>
            <person name="de Groot N.N."/>
        </authorList>
    </citation>
    <scope>NUCLEOTIDE SEQUENCE [LARGE SCALE GENOMIC DNA]</scope>
    <source>
        <strain evidence="1 2">DSM 43067</strain>
    </source>
</reference>
<proteinExistence type="predicted"/>
<dbReference type="AlphaFoldDB" id="A0A1I4Z7D3"/>
<evidence type="ECO:0000313" key="1">
    <source>
        <dbReference type="EMBL" id="SFN45889.1"/>
    </source>
</evidence>
<keyword evidence="2" id="KW-1185">Reference proteome</keyword>
<evidence type="ECO:0000313" key="2">
    <source>
        <dbReference type="Proteomes" id="UP000183413"/>
    </source>
</evidence>
<dbReference type="EMBL" id="FOVH01000002">
    <property type="protein sequence ID" value="SFN45889.1"/>
    <property type="molecule type" value="Genomic_DNA"/>
</dbReference>
<dbReference type="GeneID" id="99650148"/>
<dbReference type="Proteomes" id="UP000183413">
    <property type="component" value="Unassembled WGS sequence"/>
</dbReference>
<dbReference type="InParanoid" id="A0A1I4Z7D3"/>